<dbReference type="Gene3D" id="1.25.40.120">
    <property type="entry name" value="Protein prenylyltransferase"/>
    <property type="match status" value="1"/>
</dbReference>
<dbReference type="SUPFAM" id="SSF48439">
    <property type="entry name" value="Protein prenylyltransferase"/>
    <property type="match status" value="1"/>
</dbReference>
<dbReference type="AlphaFoldDB" id="A0A6B2LBA3"/>
<evidence type="ECO:0000256" key="7">
    <source>
        <dbReference type="ARBA" id="ARBA00031267"/>
    </source>
</evidence>
<name>A0A6B2LBA3_9EUKA</name>
<evidence type="ECO:0000256" key="6">
    <source>
        <dbReference type="ARBA" id="ARBA00022737"/>
    </source>
</evidence>
<feature type="region of interest" description="Disordered" evidence="10">
    <location>
        <begin position="1"/>
        <end position="20"/>
    </location>
</feature>
<accession>A0A6B2LBA3</accession>
<sequence>MHNVRKVKTSEDKQRERLEQSKKKATEYIQLKDLFIQTREKEDYSMEALKLTSKLLNATADSYSLWNYRKKILLSLNETCPEARAERDKEELKWLESLLPVHPKSYWIWFHRKWIMMLSLTSHPQDQINWERELTLCTKALDADQRNFHCWNYRRFVANQLKVELNEELKYTLSKINQNFSNYSAWHQRSYLLQKIYLSDPSKFIHVLNNELDLVQNAFYTSPEDQSTWFYYRWLIGMFKKHNPDHFQELVTEELQKVNELLEEEPNSKWVILTTVFLMKEIQNSDVNVIKERIVKLQNIDQQRQNYYKDLLVKQF</sequence>
<evidence type="ECO:0000313" key="11">
    <source>
        <dbReference type="EMBL" id="NDV33988.1"/>
    </source>
</evidence>
<dbReference type="FunFam" id="1.25.40.120:FF:000035">
    <property type="entry name" value="Geranylgeranyl transferase type-2 subunit alpha"/>
    <property type="match status" value="1"/>
</dbReference>
<keyword evidence="4 9" id="KW-0637">Prenyltransferase</keyword>
<dbReference type="InterPro" id="IPR002088">
    <property type="entry name" value="Prenyl_trans_a"/>
</dbReference>
<comment type="catalytic activity">
    <reaction evidence="8 9">
        <text>geranylgeranyl diphosphate + L-cysteinyl-[protein] = S-geranylgeranyl-L-cysteinyl-[protein] + diphosphate</text>
        <dbReference type="Rhea" id="RHEA:21240"/>
        <dbReference type="Rhea" id="RHEA-COMP:10131"/>
        <dbReference type="Rhea" id="RHEA-COMP:11537"/>
        <dbReference type="ChEBI" id="CHEBI:29950"/>
        <dbReference type="ChEBI" id="CHEBI:33019"/>
        <dbReference type="ChEBI" id="CHEBI:57533"/>
        <dbReference type="ChEBI" id="CHEBI:86021"/>
        <dbReference type="EC" id="2.5.1.60"/>
    </reaction>
</comment>
<comment type="similarity">
    <text evidence="1 9">Belongs to the protein prenyltransferase subunit alpha family.</text>
</comment>
<keyword evidence="6" id="KW-0677">Repeat</keyword>
<dbReference type="PROSITE" id="PS51147">
    <property type="entry name" value="PFTA"/>
    <property type="match status" value="5"/>
</dbReference>
<dbReference type="EMBL" id="GIBP01005019">
    <property type="protein sequence ID" value="NDV33988.1"/>
    <property type="molecule type" value="Transcribed_RNA"/>
</dbReference>
<evidence type="ECO:0000256" key="1">
    <source>
        <dbReference type="ARBA" id="ARBA00006734"/>
    </source>
</evidence>
<dbReference type="Pfam" id="PF01239">
    <property type="entry name" value="PPTA"/>
    <property type="match status" value="5"/>
</dbReference>
<dbReference type="EC" id="2.5.1.60" evidence="2 9"/>
<evidence type="ECO:0000256" key="8">
    <source>
        <dbReference type="ARBA" id="ARBA00047658"/>
    </source>
</evidence>
<evidence type="ECO:0000256" key="5">
    <source>
        <dbReference type="ARBA" id="ARBA00022679"/>
    </source>
</evidence>
<organism evidence="11">
    <name type="scientific">Arcella intermedia</name>
    <dbReference type="NCBI Taxonomy" id="1963864"/>
    <lineage>
        <taxon>Eukaryota</taxon>
        <taxon>Amoebozoa</taxon>
        <taxon>Tubulinea</taxon>
        <taxon>Elardia</taxon>
        <taxon>Arcellinida</taxon>
        <taxon>Sphaerothecina</taxon>
        <taxon>Arcellidae</taxon>
        <taxon>Arcella</taxon>
    </lineage>
</organism>
<protein>
    <recommendedName>
        <fullName evidence="3 9">Geranylgeranyl transferase type-2 subunit alpha</fullName>
        <ecNumber evidence="2 9">2.5.1.60</ecNumber>
    </recommendedName>
    <alternativeName>
        <fullName evidence="7 9">Geranylgeranyl transferase type II subunit alpha</fullName>
    </alternativeName>
</protein>
<dbReference type="GO" id="GO:0005968">
    <property type="term" value="C:Rab-protein geranylgeranyltransferase complex"/>
    <property type="evidence" value="ECO:0007669"/>
    <property type="project" value="TreeGrafter"/>
</dbReference>
<evidence type="ECO:0000256" key="9">
    <source>
        <dbReference type="RuleBase" id="RU367120"/>
    </source>
</evidence>
<evidence type="ECO:0000256" key="2">
    <source>
        <dbReference type="ARBA" id="ARBA00012656"/>
    </source>
</evidence>
<feature type="compositionally biased region" description="Basic and acidic residues" evidence="10">
    <location>
        <begin position="8"/>
        <end position="20"/>
    </location>
</feature>
<evidence type="ECO:0000256" key="3">
    <source>
        <dbReference type="ARBA" id="ARBA00014772"/>
    </source>
</evidence>
<dbReference type="PANTHER" id="PTHR11129:SF2">
    <property type="entry name" value="GERANYLGERANYL TRANSFERASE TYPE-2 SUBUNIT ALPHA"/>
    <property type="match status" value="1"/>
</dbReference>
<proteinExistence type="inferred from homology"/>
<keyword evidence="5 9" id="KW-0808">Transferase</keyword>
<dbReference type="PANTHER" id="PTHR11129">
    <property type="entry name" value="PROTEIN FARNESYLTRANSFERASE ALPHA SUBUNIT/RAB GERANYLGERANYL TRANSFERASE ALPHA SUBUNIT"/>
    <property type="match status" value="1"/>
</dbReference>
<dbReference type="GO" id="GO:0004663">
    <property type="term" value="F:Rab geranylgeranyltransferase activity"/>
    <property type="evidence" value="ECO:0007669"/>
    <property type="project" value="UniProtKB-UniRule"/>
</dbReference>
<reference evidence="11" key="1">
    <citation type="journal article" date="2020" name="J. Eukaryot. Microbiol.">
        <title>De novo Sequencing, Assembly and Annotation of the Transcriptome for the Free-Living Testate Amoeba Arcella intermedia.</title>
        <authorList>
            <person name="Ribeiro G.M."/>
            <person name="Porfirio-Sousa A.L."/>
            <person name="Maurer-Alcala X.X."/>
            <person name="Katz L.A."/>
            <person name="Lahr D.J.G."/>
        </authorList>
    </citation>
    <scope>NUCLEOTIDE SEQUENCE</scope>
</reference>
<comment type="function">
    <text evidence="9">Catalyzes the transfer of a geranyl-geranyl moiety from geranyl-geranyl pyrophosphate to cysteines occuring in specific C-terminal amino acid sequences.</text>
</comment>
<dbReference type="GO" id="GO:0097354">
    <property type="term" value="P:prenylation"/>
    <property type="evidence" value="ECO:0007669"/>
    <property type="project" value="UniProtKB-UniRule"/>
</dbReference>
<evidence type="ECO:0000256" key="10">
    <source>
        <dbReference type="SAM" id="MobiDB-lite"/>
    </source>
</evidence>
<evidence type="ECO:0000256" key="4">
    <source>
        <dbReference type="ARBA" id="ARBA00022602"/>
    </source>
</evidence>